<reference evidence="8 10" key="3">
    <citation type="submission" date="2017-08" db="EMBL/GenBank/DDBJ databases">
        <authorList>
            <person name="Feschi L."/>
            <person name="Jeukens J."/>
            <person name="Emond-Rheault J.-G."/>
            <person name="Kukavica-Ibrulj I."/>
            <person name="Boyle B."/>
            <person name="Levesque R.C."/>
        </authorList>
    </citation>
    <scope>NUCLEOTIDE SEQUENCE [LARGE SCALE GENOMIC DNA]</scope>
    <source>
        <strain evidence="8 10">PA-W36</strain>
    </source>
</reference>
<evidence type="ECO:0000313" key="8">
    <source>
        <dbReference type="EMBL" id="RPM08889.1"/>
    </source>
</evidence>
<dbReference type="Pfam" id="PF10620">
    <property type="entry name" value="MdcG"/>
    <property type="match status" value="1"/>
</dbReference>
<dbReference type="InterPro" id="IPR017557">
    <property type="entry name" value="Holo-ACP_synthase"/>
</dbReference>
<feature type="active site" evidence="3">
    <location>
        <position position="157"/>
    </location>
</feature>
<dbReference type="EC" id="2.7.7.66" evidence="3"/>
<feature type="active site" evidence="3">
    <location>
        <position position="155"/>
    </location>
</feature>
<comment type="catalytic activity">
    <reaction evidence="3">
        <text>apo-[malonate decarboxylase ACP] + 2'-(5''-triphospho-alpha-D-ribosyl)-3'-dephospho-CoA = holo-[malonate decarboxylase ACP] + diphosphate</text>
        <dbReference type="Rhea" id="RHEA:42644"/>
        <dbReference type="Rhea" id="RHEA-COMP:10160"/>
        <dbReference type="Rhea" id="RHEA-COMP:10161"/>
        <dbReference type="ChEBI" id="CHEBI:29999"/>
        <dbReference type="ChEBI" id="CHEBI:33019"/>
        <dbReference type="ChEBI" id="CHEBI:61378"/>
        <dbReference type="ChEBI" id="CHEBI:82683"/>
        <dbReference type="EC" id="2.7.7.66"/>
    </reaction>
</comment>
<proteinExistence type="inferred from homology"/>
<feature type="compositionally biased region" description="Basic and acidic residues" evidence="4">
    <location>
        <begin position="16"/>
        <end position="29"/>
    </location>
</feature>
<evidence type="ECO:0000313" key="9">
    <source>
        <dbReference type="Proteomes" id="UP000045039"/>
    </source>
</evidence>
<comment type="similarity">
    <text evidence="3">Belongs to the MdcG family.</text>
</comment>
<dbReference type="NCBIfam" id="TIGR03135">
    <property type="entry name" value="malonate_mdcG"/>
    <property type="match status" value="1"/>
</dbReference>
<dbReference type="GO" id="GO:0016779">
    <property type="term" value="F:nucleotidyltransferase activity"/>
    <property type="evidence" value="ECO:0007669"/>
    <property type="project" value="UniProtKB-UniRule"/>
</dbReference>
<evidence type="ECO:0000256" key="3">
    <source>
        <dbReference type="HAMAP-Rule" id="MF_00650"/>
    </source>
</evidence>
<dbReference type="AlphaFoldDB" id="A0A0C7CUC5"/>
<keyword evidence="1 3" id="KW-0808">Transferase</keyword>
<evidence type="ECO:0000259" key="6">
    <source>
        <dbReference type="Pfam" id="PF20866"/>
    </source>
</evidence>
<protein>
    <recommendedName>
        <fullName evidence="3">Phosphoribosyl-dephospho-CoA transferase</fullName>
        <ecNumber evidence="3">2.7.7.66</ecNumber>
    </recommendedName>
    <alternativeName>
        <fullName evidence="3">Malonate decarboxylase holo-[acyl-carrier-protein] synthase</fullName>
        <shortName evidence="3">Holo-ACP synthase</shortName>
    </alternativeName>
</protein>
<evidence type="ECO:0000256" key="4">
    <source>
        <dbReference type="SAM" id="MobiDB-lite"/>
    </source>
</evidence>
<comment type="function">
    <text evidence="3">Transfers 2'-(5-triphosphoribosyl)-3'-dephosphocoenzyme-A to the apo-[acyl-carrier-protein] of the malonate decarboxylase to yield holo-[acyl-carrier-protein].</text>
</comment>
<comment type="caution">
    <text evidence="8">The sequence shown here is derived from an EMBL/GenBank/DDBJ whole genome shotgun (WGS) entry which is preliminary data.</text>
</comment>
<dbReference type="EMBL" id="NSNE01000018">
    <property type="protein sequence ID" value="RPM08889.1"/>
    <property type="molecule type" value="Genomic_DNA"/>
</dbReference>
<organism evidence="8 10">
    <name type="scientific">Pseudomonas aeruginosa</name>
    <dbReference type="NCBI Taxonomy" id="287"/>
    <lineage>
        <taxon>Bacteria</taxon>
        <taxon>Pseudomonadati</taxon>
        <taxon>Pseudomonadota</taxon>
        <taxon>Gammaproteobacteria</taxon>
        <taxon>Pseudomonadales</taxon>
        <taxon>Pseudomonadaceae</taxon>
        <taxon>Pseudomonas</taxon>
    </lineage>
</organism>
<dbReference type="InterPro" id="IPR049180">
    <property type="entry name" value="MdcG_C"/>
</dbReference>
<dbReference type="NCBIfam" id="NF002332">
    <property type="entry name" value="PRK01293.1"/>
    <property type="match status" value="1"/>
</dbReference>
<evidence type="ECO:0000313" key="7">
    <source>
        <dbReference type="EMBL" id="CRP19119.1"/>
    </source>
</evidence>
<reference evidence="8 10" key="4">
    <citation type="submission" date="2019-01" db="EMBL/GenBank/DDBJ databases">
        <title>The Pseudomonas aeruginosa pan-genome provides new insights on its population structure, horizontal gene transfer and pathogenicity.</title>
        <authorList>
            <person name="Freschi L."/>
            <person name="Vincent A.T."/>
            <person name="Jeukens J."/>
            <person name="Emond-Rheault J.-G."/>
            <person name="Kukavica-Ibrulj I."/>
            <person name="Dupont M.-J."/>
            <person name="Charette S.J."/>
            <person name="Boyle B."/>
            <person name="Levesque R.C."/>
        </authorList>
    </citation>
    <scope>NUCLEOTIDE SEQUENCE [LARGE SCALE GENOMIC DNA]</scope>
    <source>
        <strain evidence="8 10">PA-W36</strain>
    </source>
</reference>
<dbReference type="RefSeq" id="WP_003118606.1">
    <property type="nucleotide sequence ID" value="NZ_AP014839.1"/>
</dbReference>
<reference evidence="7" key="1">
    <citation type="submission" date="2015-06" db="EMBL/GenBank/DDBJ databases">
        <authorList>
            <person name="Radhakrishnan R."/>
            <person name="Underwood A."/>
            <person name="Al-Shahib A."/>
        </authorList>
    </citation>
    <scope>NUCLEOTIDE SEQUENCE</scope>
    <source>
        <strain evidence="7">P19_London_7_VIM_2_05_10</strain>
    </source>
</reference>
<dbReference type="Pfam" id="PF20866">
    <property type="entry name" value="MdcG_N"/>
    <property type="match status" value="1"/>
</dbReference>
<keyword evidence="2 3" id="KW-0548">Nucleotidyltransferase</keyword>
<evidence type="ECO:0000256" key="2">
    <source>
        <dbReference type="ARBA" id="ARBA00022695"/>
    </source>
</evidence>
<gene>
    <name evidence="3 7" type="primary">mdcG</name>
    <name evidence="8" type="ORF">IPC1295_25530</name>
    <name evidence="7" type="ORF">PAERUG_P19_London_7_VIM_2_05_10_03709</name>
</gene>
<dbReference type="InterPro" id="IPR048903">
    <property type="entry name" value="MdcG_N"/>
</dbReference>
<name>A0A0C7CUC5_PSEAI</name>
<evidence type="ECO:0000313" key="10">
    <source>
        <dbReference type="Proteomes" id="UP000284767"/>
    </source>
</evidence>
<dbReference type="HAMAP" id="MF_00650">
    <property type="entry name" value="Malonate_MdcG"/>
    <property type="match status" value="1"/>
</dbReference>
<feature type="domain" description="Phosphoribosyl-dephospho-CoA transferase MdcG N-terminal" evidence="6">
    <location>
        <begin position="29"/>
        <end position="99"/>
    </location>
</feature>
<evidence type="ECO:0000256" key="1">
    <source>
        <dbReference type="ARBA" id="ARBA00022679"/>
    </source>
</evidence>
<dbReference type="Proteomes" id="UP000045039">
    <property type="component" value="Unassembled WGS sequence"/>
</dbReference>
<dbReference type="Proteomes" id="UP000284767">
    <property type="component" value="Unassembled WGS sequence"/>
</dbReference>
<sequence length="230" mass="25189">MVIANSSQRGSSRRRLAPDPMRRRAGPEPHDLLLGMAPAHLPENAPAWVCAALKAGWPVVVRRAPADPARVAIGVRGLAREQRWAGWMPLAAITRRLRPEALGQREPAMLRDLPAWRALRDLRAPLNALGLAWGVTGGAGFELASGVAVLHPDSDLDLLLRTPRPFPRDDALRLLQCFEQCPCRIDLQLQTPAGGVALREWAEGRPRVLAKGSEAPLLLEDPWRIAEVEA</sequence>
<feature type="domain" description="Phosphoribosyl-dephospho-CoA transferase MdcG C-terminal" evidence="5">
    <location>
        <begin position="110"/>
        <end position="222"/>
    </location>
</feature>
<feature type="region of interest" description="Disordered" evidence="4">
    <location>
        <begin position="1"/>
        <end position="29"/>
    </location>
</feature>
<feature type="compositionally biased region" description="Polar residues" evidence="4">
    <location>
        <begin position="1"/>
        <end position="10"/>
    </location>
</feature>
<reference evidence="9" key="2">
    <citation type="submission" date="2015-06" db="EMBL/GenBank/DDBJ databases">
        <authorList>
            <person name="Radhakrishnan Rajesh"/>
            <person name="Underwood Anthony"/>
            <person name="Al-Shahib Ali"/>
        </authorList>
    </citation>
    <scope>NUCLEOTIDE SEQUENCE [LARGE SCALE GENOMIC DNA]</scope>
    <source>
        <strain evidence="9">P19_London_7_VIM_2_05_10</strain>
    </source>
</reference>
<dbReference type="EMBL" id="CVVU01000211">
    <property type="protein sequence ID" value="CRP19119.1"/>
    <property type="molecule type" value="Genomic_DNA"/>
</dbReference>
<evidence type="ECO:0000259" key="5">
    <source>
        <dbReference type="Pfam" id="PF10620"/>
    </source>
</evidence>
<accession>A0A0C7CUC5</accession>